<dbReference type="eggNOG" id="COG2852">
    <property type="taxonomic scope" value="Bacteria"/>
</dbReference>
<dbReference type="Proteomes" id="UP000182690">
    <property type="component" value="Unassembled WGS sequence"/>
</dbReference>
<evidence type="ECO:0008006" key="3">
    <source>
        <dbReference type="Google" id="ProtNLM"/>
    </source>
</evidence>
<protein>
    <recommendedName>
        <fullName evidence="3">DUF559 domain-containing protein</fullName>
    </recommendedName>
</protein>
<organism evidence="1 2">
    <name type="scientific">Leucobacter chromiiresistens</name>
    <dbReference type="NCBI Taxonomy" id="1079994"/>
    <lineage>
        <taxon>Bacteria</taxon>
        <taxon>Bacillati</taxon>
        <taxon>Actinomycetota</taxon>
        <taxon>Actinomycetes</taxon>
        <taxon>Micrococcales</taxon>
        <taxon>Microbacteriaceae</taxon>
        <taxon>Leucobacter</taxon>
    </lineage>
</organism>
<name>A0A1H0Y322_9MICO</name>
<reference evidence="1 2" key="1">
    <citation type="submission" date="2016-10" db="EMBL/GenBank/DDBJ databases">
        <authorList>
            <person name="de Groot N.N."/>
        </authorList>
    </citation>
    <scope>NUCLEOTIDE SEQUENCE [LARGE SCALE GENOMIC DNA]</scope>
    <source>
        <strain evidence="1 2">DSM 22788</strain>
    </source>
</reference>
<dbReference type="STRING" id="1079994.SAMN04488565_0472"/>
<accession>A0A1H0Y322</accession>
<dbReference type="AlphaFoldDB" id="A0A1H0Y322"/>
<sequence>MSIRRTIHAPPQAYRTAELIQAGVHPKRLGAKDIRRVGRGLLLHPDLAFDDFSYRDRCIAIGMTLKQEFFLSRRSAAVLHGIPCSPHPQGLVDVASFSPQRAPRHRRIAGHRVKSGVLQWTERAGLTIPSAGDVWCQLGAITTLPELVAAGDFLTSGERIPGSGGARTTPLCTIEDLRGAHDRHRTTLGAPLRTRALALIRAPVDSPPESHLRVALINAGFAEPTVNCPVPTARRIFHADLGYPELRIAIEYEGRYHFTSAEQARFDVQRRRSMIEAGWTVLQALDSDVDDPRSFFTTLARAIQSARSRLR</sequence>
<dbReference type="RefSeq" id="WP_176783261.1">
    <property type="nucleotide sequence ID" value="NZ_FNKB01000001.1"/>
</dbReference>
<evidence type="ECO:0000313" key="2">
    <source>
        <dbReference type="Proteomes" id="UP000182690"/>
    </source>
</evidence>
<dbReference type="EMBL" id="FNKB01000001">
    <property type="protein sequence ID" value="SDQ09548.1"/>
    <property type="molecule type" value="Genomic_DNA"/>
</dbReference>
<dbReference type="InterPro" id="IPR011335">
    <property type="entry name" value="Restrct_endonuc-II-like"/>
</dbReference>
<dbReference type="Gene3D" id="3.40.960.10">
    <property type="entry name" value="VSR Endonuclease"/>
    <property type="match status" value="1"/>
</dbReference>
<proteinExistence type="predicted"/>
<dbReference type="SUPFAM" id="SSF52980">
    <property type="entry name" value="Restriction endonuclease-like"/>
    <property type="match status" value="1"/>
</dbReference>
<gene>
    <name evidence="1" type="ORF">SAMN04488565_0472</name>
</gene>
<evidence type="ECO:0000313" key="1">
    <source>
        <dbReference type="EMBL" id="SDQ09548.1"/>
    </source>
</evidence>